<dbReference type="InterPro" id="IPR057218">
    <property type="entry name" value="DUF7896"/>
</dbReference>
<name>A0AAE0J7N6_9PEZI</name>
<sequence>MDLVVAEVEDKSELTRLQCPQCDRRPDGFNSVKDLGSHMVGVHRRKIKWVCSVLAHCRNCSSKKQYGAYHDVVAHLRRNLSLRVKQPRKGPKQKQENEATEAGEHLLAQFIGFEYVDGAEHSGMTGTGIQGL</sequence>
<organism evidence="2 3">
    <name type="scientific">Neurospora tetraspora</name>
    <dbReference type="NCBI Taxonomy" id="94610"/>
    <lineage>
        <taxon>Eukaryota</taxon>
        <taxon>Fungi</taxon>
        <taxon>Dikarya</taxon>
        <taxon>Ascomycota</taxon>
        <taxon>Pezizomycotina</taxon>
        <taxon>Sordariomycetes</taxon>
        <taxon>Sordariomycetidae</taxon>
        <taxon>Sordariales</taxon>
        <taxon>Sordariaceae</taxon>
        <taxon>Neurospora</taxon>
    </lineage>
</organism>
<proteinExistence type="predicted"/>
<reference evidence="2" key="2">
    <citation type="submission" date="2023-06" db="EMBL/GenBank/DDBJ databases">
        <authorList>
            <consortium name="Lawrence Berkeley National Laboratory"/>
            <person name="Haridas S."/>
            <person name="Hensen N."/>
            <person name="Bonometti L."/>
            <person name="Westerberg I."/>
            <person name="Brannstrom I.O."/>
            <person name="Guillou S."/>
            <person name="Cros-Aarteil S."/>
            <person name="Calhoun S."/>
            <person name="Kuo A."/>
            <person name="Mondo S."/>
            <person name="Pangilinan J."/>
            <person name="Riley R."/>
            <person name="Labutti K."/>
            <person name="Andreopoulos B."/>
            <person name="Lipzen A."/>
            <person name="Chen C."/>
            <person name="Yanf M."/>
            <person name="Daum C."/>
            <person name="Ng V."/>
            <person name="Clum A."/>
            <person name="Steindorff A."/>
            <person name="Ohm R."/>
            <person name="Martin F."/>
            <person name="Silar P."/>
            <person name="Natvig D."/>
            <person name="Lalanne C."/>
            <person name="Gautier V."/>
            <person name="Ament-Velasquez S.L."/>
            <person name="Kruys A."/>
            <person name="Hutchinson M.I."/>
            <person name="Powell A.J."/>
            <person name="Barry K."/>
            <person name="Miller A.N."/>
            <person name="Grigoriev I.V."/>
            <person name="Debuchy R."/>
            <person name="Gladieux P."/>
            <person name="Thoren M.H."/>
            <person name="Johannesson H."/>
        </authorList>
    </citation>
    <scope>NUCLEOTIDE SEQUENCE</scope>
    <source>
        <strain evidence="2">CBS 560.94</strain>
    </source>
</reference>
<feature type="domain" description="DUF7896" evidence="1">
    <location>
        <begin position="51"/>
        <end position="93"/>
    </location>
</feature>
<protein>
    <recommendedName>
        <fullName evidence="1">DUF7896 domain-containing protein</fullName>
    </recommendedName>
</protein>
<dbReference type="Pfam" id="PF25438">
    <property type="entry name" value="DUF7896"/>
    <property type="match status" value="1"/>
</dbReference>
<dbReference type="PANTHER" id="PTHR42031:SF1">
    <property type="entry name" value="KEY LIME PATHOGENICITY PROTEIN"/>
    <property type="match status" value="1"/>
</dbReference>
<dbReference type="AlphaFoldDB" id="A0AAE0J7N6"/>
<gene>
    <name evidence="2" type="ORF">B0H65DRAFT_479020</name>
</gene>
<reference evidence="2" key="1">
    <citation type="journal article" date="2023" name="Mol. Phylogenet. Evol.">
        <title>Genome-scale phylogeny and comparative genomics of the fungal order Sordariales.</title>
        <authorList>
            <person name="Hensen N."/>
            <person name="Bonometti L."/>
            <person name="Westerberg I."/>
            <person name="Brannstrom I.O."/>
            <person name="Guillou S."/>
            <person name="Cros-Aarteil S."/>
            <person name="Calhoun S."/>
            <person name="Haridas S."/>
            <person name="Kuo A."/>
            <person name="Mondo S."/>
            <person name="Pangilinan J."/>
            <person name="Riley R."/>
            <person name="LaButti K."/>
            <person name="Andreopoulos B."/>
            <person name="Lipzen A."/>
            <person name="Chen C."/>
            <person name="Yan M."/>
            <person name="Daum C."/>
            <person name="Ng V."/>
            <person name="Clum A."/>
            <person name="Steindorff A."/>
            <person name="Ohm R.A."/>
            <person name="Martin F."/>
            <person name="Silar P."/>
            <person name="Natvig D.O."/>
            <person name="Lalanne C."/>
            <person name="Gautier V."/>
            <person name="Ament-Velasquez S.L."/>
            <person name="Kruys A."/>
            <person name="Hutchinson M.I."/>
            <person name="Powell A.J."/>
            <person name="Barry K."/>
            <person name="Miller A.N."/>
            <person name="Grigoriev I.V."/>
            <person name="Debuchy R."/>
            <person name="Gladieux P."/>
            <person name="Hiltunen Thoren M."/>
            <person name="Johannesson H."/>
        </authorList>
    </citation>
    <scope>NUCLEOTIDE SEQUENCE</scope>
    <source>
        <strain evidence="2">CBS 560.94</strain>
    </source>
</reference>
<dbReference type="GeneID" id="87864666"/>
<comment type="caution">
    <text evidence="2">The sequence shown here is derived from an EMBL/GenBank/DDBJ whole genome shotgun (WGS) entry which is preliminary data.</text>
</comment>
<evidence type="ECO:0000313" key="3">
    <source>
        <dbReference type="Proteomes" id="UP001278500"/>
    </source>
</evidence>
<dbReference type="RefSeq" id="XP_062677907.1">
    <property type="nucleotide sequence ID" value="XM_062827512.1"/>
</dbReference>
<dbReference type="EMBL" id="JAUEPP010000008">
    <property type="protein sequence ID" value="KAK3338456.1"/>
    <property type="molecule type" value="Genomic_DNA"/>
</dbReference>
<dbReference type="PANTHER" id="PTHR42031">
    <property type="entry name" value="KEY LIME PATHOGENICITY PROTEIN"/>
    <property type="match status" value="1"/>
</dbReference>
<accession>A0AAE0J7N6</accession>
<evidence type="ECO:0000259" key="1">
    <source>
        <dbReference type="Pfam" id="PF25438"/>
    </source>
</evidence>
<keyword evidence="3" id="KW-1185">Reference proteome</keyword>
<dbReference type="Proteomes" id="UP001278500">
    <property type="component" value="Unassembled WGS sequence"/>
</dbReference>
<evidence type="ECO:0000313" key="2">
    <source>
        <dbReference type="EMBL" id="KAK3338456.1"/>
    </source>
</evidence>